<accession>A0A1B6LLY5</accession>
<dbReference type="EMBL" id="GEBQ01015301">
    <property type="protein sequence ID" value="JAT24676.1"/>
    <property type="molecule type" value="Transcribed_RNA"/>
</dbReference>
<feature type="region of interest" description="Disordered" evidence="1">
    <location>
        <begin position="201"/>
        <end position="230"/>
    </location>
</feature>
<organism evidence="2">
    <name type="scientific">Graphocephala atropunctata</name>
    <dbReference type="NCBI Taxonomy" id="36148"/>
    <lineage>
        <taxon>Eukaryota</taxon>
        <taxon>Metazoa</taxon>
        <taxon>Ecdysozoa</taxon>
        <taxon>Arthropoda</taxon>
        <taxon>Hexapoda</taxon>
        <taxon>Insecta</taxon>
        <taxon>Pterygota</taxon>
        <taxon>Neoptera</taxon>
        <taxon>Paraneoptera</taxon>
        <taxon>Hemiptera</taxon>
        <taxon>Auchenorrhyncha</taxon>
        <taxon>Membracoidea</taxon>
        <taxon>Cicadellidae</taxon>
        <taxon>Cicadellinae</taxon>
        <taxon>Cicadellini</taxon>
        <taxon>Graphocephala</taxon>
    </lineage>
</organism>
<reference evidence="2" key="1">
    <citation type="submission" date="2015-11" db="EMBL/GenBank/DDBJ databases">
        <title>De novo transcriptome assembly of four potential Pierce s Disease insect vectors from Arizona vineyards.</title>
        <authorList>
            <person name="Tassone E.E."/>
        </authorList>
    </citation>
    <scope>NUCLEOTIDE SEQUENCE</scope>
</reference>
<gene>
    <name evidence="2" type="ORF">g.51813</name>
</gene>
<dbReference type="AlphaFoldDB" id="A0A1B6LLY5"/>
<evidence type="ECO:0000313" key="2">
    <source>
        <dbReference type="EMBL" id="JAT24676.1"/>
    </source>
</evidence>
<sequence length="341" mass="37844">MPRKSKPVKSYDEKDRRSRIGNNEDRVFIGQENMERWTNLKNKFNFLSDKEFASYLLDLFTTEKSSLQNKPFQKDSLSKHAIIATEVSMSDGDQVESSNSKIQLLQINSNQAENSSVIVVNNALRGDSDQNAENEECSTQAQVVVESSHTAHVMDACVNNTSNKTDSDALDEASSIPLCDPENFVAQINLESTDAVTSVDTFEESVDADNNEPQPQAQSESITGCVETKQKKHRKVRVNCSKETSVDQEGSLKHRKKKLRCHDSRQYSESDGAVAVEKEPTPVLRLKSETSESGVAAETTVEGQPKLPEPVCERVAITIKLCGDCELHHVQDACPLRQPIA</sequence>
<feature type="compositionally biased region" description="Polar residues" evidence="1">
    <location>
        <begin position="211"/>
        <end position="222"/>
    </location>
</feature>
<feature type="compositionally biased region" description="Basic and acidic residues" evidence="1">
    <location>
        <begin position="9"/>
        <end position="24"/>
    </location>
</feature>
<protein>
    <submittedName>
        <fullName evidence="2">Uncharacterized protein</fullName>
    </submittedName>
</protein>
<name>A0A1B6LLY5_9HEMI</name>
<feature type="non-terminal residue" evidence="2">
    <location>
        <position position="341"/>
    </location>
</feature>
<proteinExistence type="predicted"/>
<evidence type="ECO:0000256" key="1">
    <source>
        <dbReference type="SAM" id="MobiDB-lite"/>
    </source>
</evidence>
<feature type="compositionally biased region" description="Acidic residues" evidence="1">
    <location>
        <begin position="201"/>
        <end position="210"/>
    </location>
</feature>
<feature type="region of interest" description="Disordered" evidence="1">
    <location>
        <begin position="1"/>
        <end position="24"/>
    </location>
</feature>